<dbReference type="FunFam" id="3.50.50.60:FF:000228">
    <property type="entry name" value="FAD-containing monooxygenase EthA"/>
    <property type="match status" value="1"/>
</dbReference>
<comment type="similarity">
    <text evidence="2">Belongs to the FAD-binding monooxygenase family.</text>
</comment>
<proteinExistence type="inferred from homology"/>
<evidence type="ECO:0000256" key="1">
    <source>
        <dbReference type="ARBA" id="ARBA00001974"/>
    </source>
</evidence>
<comment type="cofactor">
    <cofactor evidence="1">
        <name>FAD</name>
        <dbReference type="ChEBI" id="CHEBI:57692"/>
    </cofactor>
</comment>
<keyword evidence="4" id="KW-0274">FAD</keyword>
<accession>A0A857LK01</accession>
<keyword evidence="6" id="KW-0560">Oxidoreductase</keyword>
<dbReference type="InterPro" id="IPR051820">
    <property type="entry name" value="FAD-binding_MO"/>
</dbReference>
<dbReference type="PRINTS" id="PR00411">
    <property type="entry name" value="PNDRDTASEI"/>
</dbReference>
<dbReference type="Gene3D" id="3.50.50.60">
    <property type="entry name" value="FAD/NAD(P)-binding domain"/>
    <property type="match status" value="2"/>
</dbReference>
<dbReference type="GO" id="GO:0050661">
    <property type="term" value="F:NADP binding"/>
    <property type="evidence" value="ECO:0007669"/>
    <property type="project" value="InterPro"/>
</dbReference>
<dbReference type="Pfam" id="PF13450">
    <property type="entry name" value="NAD_binding_8"/>
    <property type="match status" value="1"/>
</dbReference>
<evidence type="ECO:0000256" key="4">
    <source>
        <dbReference type="ARBA" id="ARBA00022827"/>
    </source>
</evidence>
<dbReference type="SUPFAM" id="SSF51905">
    <property type="entry name" value="FAD/NAD(P)-binding domain"/>
    <property type="match status" value="1"/>
</dbReference>
<dbReference type="PANTHER" id="PTHR43872:SF1">
    <property type="entry name" value="MONOOXYGENASE, PUTATIVE (AFU_ORTHOLOGUE AFUA_8G02570)-RELATED"/>
    <property type="match status" value="1"/>
</dbReference>
<dbReference type="GO" id="GO:0004499">
    <property type="term" value="F:N,N-dimethylaniline monooxygenase activity"/>
    <property type="evidence" value="ECO:0007669"/>
    <property type="project" value="InterPro"/>
</dbReference>
<sequence length="500" mass="54854">MSQPDTVDVLIIGAGISGIGAAAQLTRKLPGKSFTIIESRESAGGTWDLFRYPGIRSDSDLLTFAYDFKPWRDTQAIADADRILAYLHETVDEYGFADRIRYGQRVVAANWSSESCRWLVEIERIDTGERSTVAASWVFSGAGYYKYSAGHRPEFPGEERFTGTIVHPQQWPADLDYAGKRVVVIGSGATAVTLVPSMAKSAAHVTMLQRTPTYVVPLGREDTMVNALRSAFGDSVAYRVGRAKNIARQRALYEGCMRFPKTARRIIRAVNKSRLPKDFPVDTHFNPPYDPWDQRLCVVPDGDLYTALSDGSASVVTDHIETFTETGIKLTSGTELPADIIVTATGLNLSLLDGIDLSVDGTPVILSDSVIYKGAMLSGIPNFVLSFGYTNSSWTLKVGLICDYLCRLIGHMDERGLTSVRPVADPSMPTLPAIDFGAGYVQRAASRLPRQGESGPWRMSMSYYHDRRVLKKNAFDDPALRYGRPVPAVSQGKEAVAQAS</sequence>
<evidence type="ECO:0000256" key="7">
    <source>
        <dbReference type="ARBA" id="ARBA00023033"/>
    </source>
</evidence>
<dbReference type="InterPro" id="IPR020946">
    <property type="entry name" value="Flavin_mOase-like"/>
</dbReference>
<dbReference type="PANTHER" id="PTHR43872">
    <property type="entry name" value="MONOOXYGENASE, PUTATIVE (AFU_ORTHOLOGUE AFUA_8G02570)-RELATED"/>
    <property type="match status" value="1"/>
</dbReference>
<evidence type="ECO:0000313" key="8">
    <source>
        <dbReference type="EMBL" id="QHN37999.1"/>
    </source>
</evidence>
<reference evidence="8" key="1">
    <citation type="journal article" date="2021" name="Nat. Microbiol.">
        <title>Cocultivation of an ultrasmall environmental parasitic bacterium with lytic ability against bacteria associated with wastewater foams.</title>
        <authorList>
            <person name="Batinovic S."/>
            <person name="Rose J.J.A."/>
            <person name="Ratcliffe J."/>
            <person name="Seviour R.J."/>
            <person name="Petrovski S."/>
        </authorList>
    </citation>
    <scope>NUCLEOTIDE SEQUENCE</scope>
    <source>
        <strain evidence="8">CON44</strain>
    </source>
</reference>
<gene>
    <name evidence="8" type="ORF">GII30_01285</name>
</gene>
<dbReference type="InterPro" id="IPR036188">
    <property type="entry name" value="FAD/NAD-bd_sf"/>
</dbReference>
<keyword evidence="5" id="KW-0521">NADP</keyword>
<dbReference type="EMBL" id="CP045810">
    <property type="protein sequence ID" value="QHN37999.1"/>
    <property type="molecule type" value="Genomic_DNA"/>
</dbReference>
<name>A0A857LK01_9ACTN</name>
<dbReference type="Pfam" id="PF00743">
    <property type="entry name" value="FMO-like"/>
    <property type="match status" value="1"/>
</dbReference>
<evidence type="ECO:0000256" key="5">
    <source>
        <dbReference type="ARBA" id="ARBA00022857"/>
    </source>
</evidence>
<protein>
    <submittedName>
        <fullName evidence="8">NAD(P)-binding protein</fullName>
    </submittedName>
</protein>
<keyword evidence="7" id="KW-0503">Monooxygenase</keyword>
<organism evidence="8">
    <name type="scientific">Gordonia amarae</name>
    <dbReference type="NCBI Taxonomy" id="36821"/>
    <lineage>
        <taxon>Bacteria</taxon>
        <taxon>Bacillati</taxon>
        <taxon>Actinomycetota</taxon>
        <taxon>Actinomycetes</taxon>
        <taxon>Mycobacteriales</taxon>
        <taxon>Gordoniaceae</taxon>
        <taxon>Gordonia</taxon>
    </lineage>
</organism>
<dbReference type="GO" id="GO:0050660">
    <property type="term" value="F:flavin adenine dinucleotide binding"/>
    <property type="evidence" value="ECO:0007669"/>
    <property type="project" value="InterPro"/>
</dbReference>
<evidence type="ECO:0000256" key="3">
    <source>
        <dbReference type="ARBA" id="ARBA00022630"/>
    </source>
</evidence>
<evidence type="ECO:0000256" key="2">
    <source>
        <dbReference type="ARBA" id="ARBA00010139"/>
    </source>
</evidence>
<keyword evidence="3" id="KW-0285">Flavoprotein</keyword>
<dbReference type="RefSeq" id="WP_005189126.1">
    <property type="nucleotide sequence ID" value="NZ_CP045804.1"/>
</dbReference>
<evidence type="ECO:0000256" key="6">
    <source>
        <dbReference type="ARBA" id="ARBA00023002"/>
    </source>
</evidence>
<dbReference type="AlphaFoldDB" id="A0A857LK01"/>